<gene>
    <name evidence="1" type="ORF">SAMN04488133_3722</name>
</gene>
<accession>A0A1H6CUD6</accession>
<sequence length="55" mass="6106">MATVDNRKLNRTESKETDFYLPAASISATLDRIGSIVGRTVGRHGRVLIPDTYNK</sequence>
<organism evidence="1 2">
    <name type="scientific">Halobellus limi</name>
    <dbReference type="NCBI Taxonomy" id="699433"/>
    <lineage>
        <taxon>Archaea</taxon>
        <taxon>Methanobacteriati</taxon>
        <taxon>Methanobacteriota</taxon>
        <taxon>Stenosarchaea group</taxon>
        <taxon>Halobacteria</taxon>
        <taxon>Halobacteriales</taxon>
        <taxon>Haloferacaceae</taxon>
        <taxon>Halobellus</taxon>
    </lineage>
</organism>
<dbReference type="OrthoDB" id="306033at2157"/>
<dbReference type="AlphaFoldDB" id="A0A1H6CUD6"/>
<dbReference type="Proteomes" id="UP000236740">
    <property type="component" value="Unassembled WGS sequence"/>
</dbReference>
<evidence type="ECO:0000313" key="2">
    <source>
        <dbReference type="Proteomes" id="UP000236740"/>
    </source>
</evidence>
<proteinExistence type="predicted"/>
<reference evidence="1 2" key="1">
    <citation type="submission" date="2016-10" db="EMBL/GenBank/DDBJ databases">
        <authorList>
            <person name="de Groot N.N."/>
        </authorList>
    </citation>
    <scope>NUCLEOTIDE SEQUENCE [LARGE SCALE GENOMIC DNA]</scope>
    <source>
        <strain evidence="1 2">CGMCC 1.10331</strain>
    </source>
</reference>
<keyword evidence="2" id="KW-1185">Reference proteome</keyword>
<name>A0A1H6CUD6_9EURY</name>
<dbReference type="GeneID" id="62975051"/>
<dbReference type="EMBL" id="FNVN01000010">
    <property type="protein sequence ID" value="SEG76283.1"/>
    <property type="molecule type" value="Genomic_DNA"/>
</dbReference>
<dbReference type="RefSeq" id="WP_205742825.1">
    <property type="nucleotide sequence ID" value="NZ_CP031312.1"/>
</dbReference>
<evidence type="ECO:0000313" key="1">
    <source>
        <dbReference type="EMBL" id="SEG76283.1"/>
    </source>
</evidence>
<protein>
    <submittedName>
        <fullName evidence="1">Uncharacterized protein</fullName>
    </submittedName>
</protein>